<keyword evidence="3" id="KW-1185">Reference proteome</keyword>
<accession>A0ABD2G4R6</accession>
<dbReference type="Proteomes" id="UP001619887">
    <property type="component" value="Unassembled WGS sequence"/>
</dbReference>
<protein>
    <recommendedName>
        <fullName evidence="1">PiggyBac transposable element-derived protein domain-containing protein</fullName>
    </recommendedName>
</protein>
<reference evidence="2 3" key="1">
    <citation type="journal article" date="2022" name="G3 (Bethesda)">
        <title>Evaluating Illumina-, Nanopore-, and PacBio-based genome assembly strategies with the bald notothen, Trematomus borchgrevinki.</title>
        <authorList>
            <person name="Rayamajhi N."/>
            <person name="Cheng C.C."/>
            <person name="Catchen J.M."/>
        </authorList>
    </citation>
    <scope>NUCLEOTIDE SEQUENCE [LARGE SCALE GENOMIC DNA]</scope>
    <source>
        <strain evidence="2">AGRC-2024</strain>
    </source>
</reference>
<sequence>MEMRMKWLHHCLLSPSPHLPHPHIPQLIIIFSGLVTVHNRSDYWRKKWPYNFQAGVWQTKTVPVPDAVLDYNRSMGGVDVSDALIGYYSVLHKTMKWYKTFSYHFMDIAVVNSFLRHKELYKMKSDPSRTKPHTQKTFREQLAAEMLEYAEGSAPPPPPPHHSHAGPCFMGNMSVSGNTAGTAMMLAKRG</sequence>
<comment type="caution">
    <text evidence="2">The sequence shown here is derived from an EMBL/GenBank/DDBJ whole genome shotgun (WGS) entry which is preliminary data.</text>
</comment>
<evidence type="ECO:0000313" key="2">
    <source>
        <dbReference type="EMBL" id="KAL3048833.1"/>
    </source>
</evidence>
<dbReference type="PANTHER" id="PTHR46599:SF3">
    <property type="entry name" value="PIGGYBAC TRANSPOSABLE ELEMENT-DERIVED PROTEIN 4"/>
    <property type="match status" value="1"/>
</dbReference>
<organism evidence="2 3">
    <name type="scientific">Pagothenia borchgrevinki</name>
    <name type="common">Bald rockcod</name>
    <name type="synonym">Trematomus borchgrevinki</name>
    <dbReference type="NCBI Taxonomy" id="8213"/>
    <lineage>
        <taxon>Eukaryota</taxon>
        <taxon>Metazoa</taxon>
        <taxon>Chordata</taxon>
        <taxon>Craniata</taxon>
        <taxon>Vertebrata</taxon>
        <taxon>Euteleostomi</taxon>
        <taxon>Actinopterygii</taxon>
        <taxon>Neopterygii</taxon>
        <taxon>Teleostei</taxon>
        <taxon>Neoteleostei</taxon>
        <taxon>Acanthomorphata</taxon>
        <taxon>Eupercaria</taxon>
        <taxon>Perciformes</taxon>
        <taxon>Notothenioidei</taxon>
        <taxon>Nototheniidae</taxon>
        <taxon>Pagothenia</taxon>
    </lineage>
</organism>
<name>A0ABD2G4R6_PAGBO</name>
<dbReference type="Pfam" id="PF13843">
    <property type="entry name" value="DDE_Tnp_1_7"/>
    <property type="match status" value="1"/>
</dbReference>
<dbReference type="InterPro" id="IPR029526">
    <property type="entry name" value="PGBD"/>
</dbReference>
<dbReference type="EMBL" id="JBIYXZ010002082">
    <property type="protein sequence ID" value="KAL3048833.1"/>
    <property type="molecule type" value="Genomic_DNA"/>
</dbReference>
<dbReference type="PANTHER" id="PTHR46599">
    <property type="entry name" value="PIGGYBAC TRANSPOSABLE ELEMENT-DERIVED PROTEIN 4"/>
    <property type="match status" value="1"/>
</dbReference>
<reference evidence="2 3" key="2">
    <citation type="journal article" date="2024" name="G3 (Bethesda)">
        <title>The genome of the cryopelagic Antarctic bald notothen, Trematomus borchgrevinki.</title>
        <authorList>
            <person name="Rayamajhi N."/>
            <person name="Rivera-Colon A.G."/>
            <person name="Minhas B.F."/>
            <person name="Cheng C.C."/>
            <person name="Catchen J.M."/>
        </authorList>
    </citation>
    <scope>NUCLEOTIDE SEQUENCE [LARGE SCALE GENOMIC DNA]</scope>
    <source>
        <strain evidence="2">AGRC-2024</strain>
    </source>
</reference>
<proteinExistence type="predicted"/>
<dbReference type="AlphaFoldDB" id="A0ABD2G4R6"/>
<feature type="domain" description="PiggyBac transposable element-derived protein" evidence="1">
    <location>
        <begin position="57"/>
        <end position="114"/>
    </location>
</feature>
<gene>
    <name evidence="2" type="ORF">OYC64_008337</name>
</gene>
<evidence type="ECO:0000259" key="1">
    <source>
        <dbReference type="Pfam" id="PF13843"/>
    </source>
</evidence>
<evidence type="ECO:0000313" key="3">
    <source>
        <dbReference type="Proteomes" id="UP001619887"/>
    </source>
</evidence>